<dbReference type="CDD" id="cd03441">
    <property type="entry name" value="R_hydratase_like"/>
    <property type="match status" value="1"/>
</dbReference>
<dbReference type="InterPro" id="IPR052342">
    <property type="entry name" value="MCH/BMMD"/>
</dbReference>
<evidence type="ECO:0000259" key="1">
    <source>
        <dbReference type="Pfam" id="PF01575"/>
    </source>
</evidence>
<proteinExistence type="predicted"/>
<gene>
    <name evidence="2" type="ORF">CDQ91_17430</name>
</gene>
<dbReference type="InterPro" id="IPR002539">
    <property type="entry name" value="MaoC-like_dom"/>
</dbReference>
<dbReference type="SUPFAM" id="SSF54637">
    <property type="entry name" value="Thioesterase/thiol ester dehydrase-isomerase"/>
    <property type="match status" value="1"/>
</dbReference>
<dbReference type="EMBL" id="NISJ01000012">
    <property type="protein sequence ID" value="OWQ92671.1"/>
    <property type="molecule type" value="Genomic_DNA"/>
</dbReference>
<comment type="caution">
    <text evidence="2">The sequence shown here is derived from an EMBL/GenBank/DDBJ whole genome shotgun (WGS) entry which is preliminary data.</text>
</comment>
<protein>
    <submittedName>
        <fullName evidence="2">Dehydratase</fullName>
    </submittedName>
</protein>
<dbReference type="Proteomes" id="UP000197097">
    <property type="component" value="Unassembled WGS sequence"/>
</dbReference>
<dbReference type="OrthoDB" id="5522043at2"/>
<name>A0A246JJ88_9SPHN</name>
<dbReference type="PANTHER" id="PTHR43664">
    <property type="entry name" value="MONOAMINE OXIDASE-RELATED"/>
    <property type="match status" value="1"/>
</dbReference>
<keyword evidence="3" id="KW-1185">Reference proteome</keyword>
<dbReference type="AlphaFoldDB" id="A0A246JJ88"/>
<evidence type="ECO:0000313" key="3">
    <source>
        <dbReference type="Proteomes" id="UP000197097"/>
    </source>
</evidence>
<dbReference type="PANTHER" id="PTHR43664:SF1">
    <property type="entry name" value="BETA-METHYLMALYL-COA DEHYDRATASE"/>
    <property type="match status" value="1"/>
</dbReference>
<feature type="domain" description="MaoC-like" evidence="1">
    <location>
        <begin position="29"/>
        <end position="138"/>
    </location>
</feature>
<organism evidence="2 3">
    <name type="scientific">Sphingopyxis witflariensis</name>
    <dbReference type="NCBI Taxonomy" id="173675"/>
    <lineage>
        <taxon>Bacteria</taxon>
        <taxon>Pseudomonadati</taxon>
        <taxon>Pseudomonadota</taxon>
        <taxon>Alphaproteobacteria</taxon>
        <taxon>Sphingomonadales</taxon>
        <taxon>Sphingomonadaceae</taxon>
        <taxon>Sphingopyxis</taxon>
    </lineage>
</organism>
<dbReference type="Gene3D" id="3.10.129.10">
    <property type="entry name" value="Hotdog Thioesterase"/>
    <property type="match status" value="1"/>
</dbReference>
<dbReference type="InterPro" id="IPR029069">
    <property type="entry name" value="HotDog_dom_sf"/>
</dbReference>
<evidence type="ECO:0000313" key="2">
    <source>
        <dbReference type="EMBL" id="OWQ92671.1"/>
    </source>
</evidence>
<accession>A0A246JJ88</accession>
<dbReference type="Pfam" id="PF01575">
    <property type="entry name" value="MaoC_dehydratas"/>
    <property type="match status" value="1"/>
</dbReference>
<sequence>MLPEVYTRHRLVPAKGFADLRVGDLYPLPSRTLGDANFVAFQAVSLDNHPIHYDGEYCRALGFPGPLAHGLQILCFTAAGAGTFPHEIGTALIGMIEVRARILKSVFPGDTLYPLLEITELKPQRTTGLVTMRASVTNQHGDTVLDGEHVYLLRLEADATSDASG</sequence>
<reference evidence="2 3" key="1">
    <citation type="journal article" date="2002" name="Int. J. Syst. Evol. Microbiol.">
        <title>Sphingopyxis witflariensis sp. nov., isolated from activated sludge.</title>
        <authorList>
            <person name="Kampfer P."/>
            <person name="Witzenberger R."/>
            <person name="Denner E.B."/>
            <person name="Busse H.J."/>
            <person name="Neef A."/>
        </authorList>
    </citation>
    <scope>NUCLEOTIDE SEQUENCE [LARGE SCALE GENOMIC DNA]</scope>
    <source>
        <strain evidence="2 3">DSM 14551</strain>
    </source>
</reference>